<protein>
    <submittedName>
        <fullName evidence="1">Uncharacterized protein</fullName>
    </submittedName>
</protein>
<organism evidence="1 2">
    <name type="scientific">Phocaeicola plebeius (strain DSM 17135 / JCM 12973 / CCUG 54634 / M2)</name>
    <name type="common">Bacteroides plebeius</name>
    <dbReference type="NCBI Taxonomy" id="484018"/>
    <lineage>
        <taxon>Bacteria</taxon>
        <taxon>Pseudomonadati</taxon>
        <taxon>Bacteroidota</taxon>
        <taxon>Bacteroidia</taxon>
        <taxon>Bacteroidales</taxon>
        <taxon>Bacteroidaceae</taxon>
        <taxon>Phocaeicola</taxon>
    </lineage>
</organism>
<evidence type="ECO:0000313" key="1">
    <source>
        <dbReference type="EMBL" id="EDY96493.1"/>
    </source>
</evidence>
<gene>
    <name evidence="1" type="ORF">BACPLE_00936</name>
</gene>
<dbReference type="AlphaFoldDB" id="B5CW46"/>
<proteinExistence type="predicted"/>
<reference evidence="1 2" key="2">
    <citation type="submission" date="2008-08" db="EMBL/GenBank/DDBJ databases">
        <authorList>
            <person name="Fulton L."/>
            <person name="Clifton S."/>
            <person name="Fulton B."/>
            <person name="Xu J."/>
            <person name="Minx P."/>
            <person name="Pepin K.H."/>
            <person name="Johnson M."/>
            <person name="Thiruvilangam P."/>
            <person name="Bhonagiri V."/>
            <person name="Nash W.E."/>
            <person name="Mardis E.R."/>
            <person name="Wilson R.K."/>
        </authorList>
    </citation>
    <scope>NUCLEOTIDE SEQUENCE [LARGE SCALE GENOMIC DNA]</scope>
    <source>
        <strain evidence="2">DSM 17135 / JCM 12973 / M2</strain>
    </source>
</reference>
<comment type="caution">
    <text evidence="1">The sequence shown here is derived from an EMBL/GenBank/DDBJ whole genome shotgun (WGS) entry which is preliminary data.</text>
</comment>
<dbReference type="Proteomes" id="UP000003452">
    <property type="component" value="Unassembled WGS sequence"/>
</dbReference>
<dbReference type="HOGENOM" id="CLU_3304955_0_0_10"/>
<accession>B5CW46</accession>
<reference evidence="1 2" key="1">
    <citation type="submission" date="2008-08" db="EMBL/GenBank/DDBJ databases">
        <title>Draft genome sequence of Bacteroides plebeius (DSM 17135).</title>
        <authorList>
            <person name="Sudarsanam P."/>
            <person name="Ley R."/>
            <person name="Guruge J."/>
            <person name="Turnbaugh P.J."/>
            <person name="Mahowald M."/>
            <person name="Liep D."/>
            <person name="Gordon J."/>
        </authorList>
    </citation>
    <scope>NUCLEOTIDE SEQUENCE [LARGE SCALE GENOMIC DNA]</scope>
    <source>
        <strain evidence="2">DSM 17135 / JCM 12973 / M2</strain>
    </source>
</reference>
<evidence type="ECO:0000313" key="2">
    <source>
        <dbReference type="Proteomes" id="UP000003452"/>
    </source>
</evidence>
<dbReference type="EMBL" id="ABQC02000012">
    <property type="protein sequence ID" value="EDY96493.1"/>
    <property type="molecule type" value="Genomic_DNA"/>
</dbReference>
<name>B5CW46_PHOPM</name>
<sequence>MELCHFLFCYFSFRQNFCVFIFANVVNNALLSKRTLRLT</sequence>